<keyword evidence="15" id="KW-1185">Reference proteome</keyword>
<comment type="caution">
    <text evidence="14">The sequence shown here is derived from an EMBL/GenBank/DDBJ whole genome shotgun (WGS) entry which is preliminary data.</text>
</comment>
<comment type="catalytic activity">
    <reaction evidence="1">
        <text>ATP + protein L-histidine = ADP + protein N-phospho-L-histidine.</text>
        <dbReference type="EC" id="2.7.13.3"/>
    </reaction>
</comment>
<dbReference type="PRINTS" id="PR00344">
    <property type="entry name" value="BCTRLSENSOR"/>
</dbReference>
<reference evidence="14 15" key="1">
    <citation type="submission" date="2018-04" db="EMBL/GenBank/DDBJ databases">
        <title>Sphingobacterium sp. M46 Genome.</title>
        <authorList>
            <person name="Cheng J."/>
            <person name="Li Y."/>
        </authorList>
    </citation>
    <scope>NUCLEOTIDE SEQUENCE [LARGE SCALE GENOMIC DNA]</scope>
    <source>
        <strain evidence="14 15">M46</strain>
    </source>
</reference>
<dbReference type="Pfam" id="PF02518">
    <property type="entry name" value="HATPase_c"/>
    <property type="match status" value="1"/>
</dbReference>
<feature type="domain" description="Histidine kinase" evidence="13">
    <location>
        <begin position="337"/>
        <end position="554"/>
    </location>
</feature>
<dbReference type="InterPro" id="IPR005467">
    <property type="entry name" value="His_kinase_dom"/>
</dbReference>
<dbReference type="Proteomes" id="UP000250831">
    <property type="component" value="Unassembled WGS sequence"/>
</dbReference>
<evidence type="ECO:0000256" key="4">
    <source>
        <dbReference type="ARBA" id="ARBA00022475"/>
    </source>
</evidence>
<dbReference type="InterPro" id="IPR036097">
    <property type="entry name" value="HisK_dim/P_sf"/>
</dbReference>
<dbReference type="CDD" id="cd00082">
    <property type="entry name" value="HisKA"/>
    <property type="match status" value="1"/>
</dbReference>
<dbReference type="PANTHER" id="PTHR43711:SF1">
    <property type="entry name" value="HISTIDINE KINASE 1"/>
    <property type="match status" value="1"/>
</dbReference>
<feature type="transmembrane region" description="Helical" evidence="12">
    <location>
        <begin position="298"/>
        <end position="318"/>
    </location>
</feature>
<dbReference type="GO" id="GO:0005524">
    <property type="term" value="F:ATP binding"/>
    <property type="evidence" value="ECO:0007669"/>
    <property type="project" value="UniProtKB-KW"/>
</dbReference>
<evidence type="ECO:0000313" key="15">
    <source>
        <dbReference type="Proteomes" id="UP000250831"/>
    </source>
</evidence>
<dbReference type="PROSITE" id="PS50109">
    <property type="entry name" value="HIS_KIN"/>
    <property type="match status" value="1"/>
</dbReference>
<accession>A0A363NUB2</accession>
<keyword evidence="8" id="KW-0418">Kinase</keyword>
<dbReference type="SMART" id="SM00388">
    <property type="entry name" value="HisKA"/>
    <property type="match status" value="1"/>
</dbReference>
<evidence type="ECO:0000256" key="11">
    <source>
        <dbReference type="ARBA" id="ARBA00023136"/>
    </source>
</evidence>
<dbReference type="OrthoDB" id="921707at2"/>
<keyword evidence="7" id="KW-0547">Nucleotide-binding</keyword>
<evidence type="ECO:0000256" key="1">
    <source>
        <dbReference type="ARBA" id="ARBA00000085"/>
    </source>
</evidence>
<keyword evidence="9" id="KW-0067">ATP-binding</keyword>
<dbReference type="AlphaFoldDB" id="A0A363NUB2"/>
<protein>
    <recommendedName>
        <fullName evidence="3">histidine kinase</fullName>
        <ecNumber evidence="3">2.7.13.3</ecNumber>
    </recommendedName>
</protein>
<evidence type="ECO:0000256" key="6">
    <source>
        <dbReference type="ARBA" id="ARBA00022679"/>
    </source>
</evidence>
<keyword evidence="12" id="KW-0812">Transmembrane</keyword>
<evidence type="ECO:0000256" key="7">
    <source>
        <dbReference type="ARBA" id="ARBA00022741"/>
    </source>
</evidence>
<dbReference type="EC" id="2.7.13.3" evidence="3"/>
<dbReference type="GO" id="GO:0005886">
    <property type="term" value="C:plasma membrane"/>
    <property type="evidence" value="ECO:0007669"/>
    <property type="project" value="UniProtKB-SubCell"/>
</dbReference>
<dbReference type="InterPro" id="IPR050736">
    <property type="entry name" value="Sensor_HK_Regulatory"/>
</dbReference>
<organism evidence="14 15">
    <name type="scientific">Sphingobacterium athyrii</name>
    <dbReference type="NCBI Taxonomy" id="2152717"/>
    <lineage>
        <taxon>Bacteria</taxon>
        <taxon>Pseudomonadati</taxon>
        <taxon>Bacteroidota</taxon>
        <taxon>Sphingobacteriia</taxon>
        <taxon>Sphingobacteriales</taxon>
        <taxon>Sphingobacteriaceae</taxon>
        <taxon>Sphingobacterium</taxon>
    </lineage>
</organism>
<dbReference type="Pfam" id="PF00512">
    <property type="entry name" value="HisKA"/>
    <property type="match status" value="1"/>
</dbReference>
<keyword evidence="6" id="KW-0808">Transferase</keyword>
<dbReference type="GO" id="GO:0000155">
    <property type="term" value="F:phosphorelay sensor kinase activity"/>
    <property type="evidence" value="ECO:0007669"/>
    <property type="project" value="InterPro"/>
</dbReference>
<dbReference type="SMART" id="SM00387">
    <property type="entry name" value="HATPase_c"/>
    <property type="match status" value="1"/>
</dbReference>
<keyword evidence="12" id="KW-1133">Transmembrane helix</keyword>
<evidence type="ECO:0000256" key="9">
    <source>
        <dbReference type="ARBA" id="ARBA00022840"/>
    </source>
</evidence>
<dbReference type="RefSeq" id="WP_108634159.1">
    <property type="nucleotide sequence ID" value="NZ_QCXX01000003.1"/>
</dbReference>
<dbReference type="CDD" id="cd00075">
    <property type="entry name" value="HATPase"/>
    <property type="match status" value="1"/>
</dbReference>
<dbReference type="Gene3D" id="3.30.565.10">
    <property type="entry name" value="Histidine kinase-like ATPase, C-terminal domain"/>
    <property type="match status" value="1"/>
</dbReference>
<keyword evidence="5" id="KW-0597">Phosphoprotein</keyword>
<keyword evidence="11 12" id="KW-0472">Membrane</keyword>
<dbReference type="SUPFAM" id="SSF55874">
    <property type="entry name" value="ATPase domain of HSP90 chaperone/DNA topoisomerase II/histidine kinase"/>
    <property type="match status" value="1"/>
</dbReference>
<feature type="transmembrane region" description="Helical" evidence="12">
    <location>
        <begin position="9"/>
        <end position="29"/>
    </location>
</feature>
<comment type="subcellular location">
    <subcellularLocation>
        <location evidence="2">Cell membrane</location>
    </subcellularLocation>
</comment>
<evidence type="ECO:0000313" key="14">
    <source>
        <dbReference type="EMBL" id="PUV24231.1"/>
    </source>
</evidence>
<dbReference type="PANTHER" id="PTHR43711">
    <property type="entry name" value="TWO-COMPONENT HISTIDINE KINASE"/>
    <property type="match status" value="1"/>
</dbReference>
<evidence type="ECO:0000256" key="10">
    <source>
        <dbReference type="ARBA" id="ARBA00023012"/>
    </source>
</evidence>
<gene>
    <name evidence="14" type="ORF">DCO56_12800</name>
</gene>
<dbReference type="EMBL" id="QCXX01000003">
    <property type="protein sequence ID" value="PUV24231.1"/>
    <property type="molecule type" value="Genomic_DNA"/>
</dbReference>
<dbReference type="InterPro" id="IPR004358">
    <property type="entry name" value="Sig_transdc_His_kin-like_C"/>
</dbReference>
<dbReference type="FunFam" id="3.30.565.10:FF:000023">
    <property type="entry name" value="PAS domain-containing sensor histidine kinase"/>
    <property type="match status" value="1"/>
</dbReference>
<dbReference type="InterPro" id="IPR003661">
    <property type="entry name" value="HisK_dim/P_dom"/>
</dbReference>
<keyword evidence="10" id="KW-0902">Two-component regulatory system</keyword>
<name>A0A363NUB2_9SPHI</name>
<sequence length="554" mass="62455">MTTHRKTRVIITLLIASTIAVIVMQVFWLSDAFRINQQKEKIMIQGAVKDAIDVVRLKTYFGIDSSLSKEQSSILRAMGGILDQVSNNELKGVEIRRQITKDSTAKKNCDTCAAGPKKTAHEFRMDIAERDKDMEKKLVDSVLAATSGGKRPKNVKVSTRLVKDSFVQIPSSSAHKMELRSANTGRLKKQVQPTKLSSIAQSTRSAVKVYANDTRSTKSEMDTLAIGRLLDSLIKTNFENLQFKNQFKVAFSALADSTKQRLDSVDHYLLVRSTISPVYNAEITVKPDVLTSLQSMKWLFFVSLLILGMLFYTALALINSFNREKQMTEIKNDFISNMTHEFKTPIATASLAVELMSKFGIKDNPEKLDEYLNICGAELKRVSSMIETVLRLAQDDPYILEKEPTDLSQILHDFQRQTKSKLDEVKGTLTLTVADDFPNVVVDKTHLENILYNLLDNSLKYSRQAPDIQLLVSLEKQYFSLSFRDNGIGIPKDYVDRIFDQFFRVPMGNVHATKGFGLGLSYVKKIVELHGGTIRVESQLDMGTTFILHIPLKF</sequence>
<evidence type="ECO:0000256" key="5">
    <source>
        <dbReference type="ARBA" id="ARBA00022553"/>
    </source>
</evidence>
<dbReference type="InterPro" id="IPR003594">
    <property type="entry name" value="HATPase_dom"/>
</dbReference>
<keyword evidence="4" id="KW-1003">Cell membrane</keyword>
<evidence type="ECO:0000256" key="8">
    <source>
        <dbReference type="ARBA" id="ARBA00022777"/>
    </source>
</evidence>
<dbReference type="InterPro" id="IPR036890">
    <property type="entry name" value="HATPase_C_sf"/>
</dbReference>
<evidence type="ECO:0000256" key="3">
    <source>
        <dbReference type="ARBA" id="ARBA00012438"/>
    </source>
</evidence>
<dbReference type="Gene3D" id="1.10.287.130">
    <property type="match status" value="1"/>
</dbReference>
<evidence type="ECO:0000256" key="12">
    <source>
        <dbReference type="SAM" id="Phobius"/>
    </source>
</evidence>
<evidence type="ECO:0000256" key="2">
    <source>
        <dbReference type="ARBA" id="ARBA00004236"/>
    </source>
</evidence>
<evidence type="ECO:0000259" key="13">
    <source>
        <dbReference type="PROSITE" id="PS50109"/>
    </source>
</evidence>
<proteinExistence type="predicted"/>
<dbReference type="SUPFAM" id="SSF47384">
    <property type="entry name" value="Homodimeric domain of signal transducing histidine kinase"/>
    <property type="match status" value="1"/>
</dbReference>